<comment type="caution">
    <text evidence="11">The sequence shown here is derived from an EMBL/GenBank/DDBJ whole genome shotgun (WGS) entry which is preliminary data.</text>
</comment>
<dbReference type="GO" id="GO:0000272">
    <property type="term" value="P:polysaccharide catabolic process"/>
    <property type="evidence" value="ECO:0007669"/>
    <property type="project" value="UniProtKB-KW"/>
</dbReference>
<comment type="function">
    <text evidence="8">Pectinolytic enzyme involved in the degradation of xylogalacturonan (xga), a galacturonan backbone heavily substituted with xylose, and which is one important component of the hairy regions of pectin. Activity requires a galacturonic acid backbone substituted with xylose.</text>
</comment>
<proteinExistence type="inferred from homology"/>
<evidence type="ECO:0000313" key="11">
    <source>
        <dbReference type="EMBL" id="RHB36965.1"/>
    </source>
</evidence>
<accession>A0A413VTM3</accession>
<evidence type="ECO:0000256" key="9">
    <source>
        <dbReference type="RuleBase" id="RU361169"/>
    </source>
</evidence>
<keyword evidence="5" id="KW-0119">Carbohydrate metabolism</keyword>
<evidence type="ECO:0000256" key="3">
    <source>
        <dbReference type="ARBA" id="ARBA00022801"/>
    </source>
</evidence>
<dbReference type="PANTHER" id="PTHR31736:SF9">
    <property type="entry name" value="ENDO-XYLOGALACTURONAN HYDROLASE A-RELATED"/>
    <property type="match status" value="1"/>
</dbReference>
<dbReference type="SUPFAM" id="SSF51126">
    <property type="entry name" value="Pectin lyase-like"/>
    <property type="match status" value="1"/>
</dbReference>
<comment type="similarity">
    <text evidence="1 9">Belongs to the glycosyl hydrolase 28 family.</text>
</comment>
<dbReference type="Pfam" id="PF00295">
    <property type="entry name" value="Glyco_hydro_28"/>
    <property type="match status" value="1"/>
</dbReference>
<keyword evidence="7" id="KW-0624">Polysaccharide degradation</keyword>
<dbReference type="Proteomes" id="UP000284379">
    <property type="component" value="Unassembled WGS sequence"/>
</dbReference>
<reference evidence="11 12" key="1">
    <citation type="submission" date="2018-08" db="EMBL/GenBank/DDBJ databases">
        <title>A genome reference for cultivated species of the human gut microbiota.</title>
        <authorList>
            <person name="Zou Y."/>
            <person name="Xue W."/>
            <person name="Luo G."/>
        </authorList>
    </citation>
    <scope>NUCLEOTIDE SEQUENCE [LARGE SCALE GENOMIC DNA]</scope>
    <source>
        <strain evidence="11 12">AM40-30BH</strain>
    </source>
</reference>
<dbReference type="Gene3D" id="2.160.20.10">
    <property type="entry name" value="Single-stranded right-handed beta-helix, Pectin lyase-like"/>
    <property type="match status" value="1"/>
</dbReference>
<evidence type="ECO:0008006" key="13">
    <source>
        <dbReference type="Google" id="ProtNLM"/>
    </source>
</evidence>
<dbReference type="InterPro" id="IPR011050">
    <property type="entry name" value="Pectin_lyase_fold/virulence"/>
</dbReference>
<evidence type="ECO:0000256" key="1">
    <source>
        <dbReference type="ARBA" id="ARBA00008834"/>
    </source>
</evidence>
<keyword evidence="2" id="KW-0677">Repeat</keyword>
<sequence>MKKSSMMSLNLVAQFFLVLFLVLNAGCSSDDDGSGTDDPSTNRTVLKQDKDFKVNAVDLGKYARIVMAQEKVDLEFKFAASTINKVEVKPASLGIQCEVKGNKVTLLDVKPCKAAITINEDYENPIYLFVDGKAPKEWNNLPANTIRYTKGTHTVNPTFDQDDVTIFLEEGAVITGFIYANGKQNIRILGYGVIDGRLAQKAIRVEKCKNVEINGPLIMSRTGWCSSFFECDGVKIDNMKILGSDVYSDGIDLVGSSNVEVNDVFIRNEDDCIAIKTNKFGFSGNVENITVKNSVLWGGNLGNCMEIGWELDGAYLRHIRFENMDVIRKESSDHKWYRGIMSIHQCGNSTISDVLYKDIRMESAFEHLIWMELRPAYGEWGSGGGSIDGVRFENLEYTNGEDVPILIQKNSTGSIKNVVFSGLKYKGRTISDTSDPIFDLREADVRFE</sequence>
<dbReference type="InterPro" id="IPR000743">
    <property type="entry name" value="Glyco_hydro_28"/>
</dbReference>
<dbReference type="GO" id="GO:0004650">
    <property type="term" value="F:polygalacturonase activity"/>
    <property type="evidence" value="ECO:0007669"/>
    <property type="project" value="InterPro"/>
</dbReference>
<feature type="signal peptide" evidence="10">
    <location>
        <begin position="1"/>
        <end position="25"/>
    </location>
</feature>
<evidence type="ECO:0000256" key="7">
    <source>
        <dbReference type="ARBA" id="ARBA00023326"/>
    </source>
</evidence>
<gene>
    <name evidence="11" type="ORF">DW888_05255</name>
</gene>
<evidence type="ECO:0000256" key="10">
    <source>
        <dbReference type="SAM" id="SignalP"/>
    </source>
</evidence>
<dbReference type="RefSeq" id="WP_122201014.1">
    <property type="nucleotide sequence ID" value="NZ_CABJFV010000003.1"/>
</dbReference>
<evidence type="ECO:0000256" key="6">
    <source>
        <dbReference type="ARBA" id="ARBA00023295"/>
    </source>
</evidence>
<evidence type="ECO:0000256" key="4">
    <source>
        <dbReference type="ARBA" id="ARBA00023180"/>
    </source>
</evidence>
<evidence type="ECO:0000256" key="5">
    <source>
        <dbReference type="ARBA" id="ARBA00023277"/>
    </source>
</evidence>
<protein>
    <recommendedName>
        <fullName evidence="13">Glycoside hydrolase</fullName>
    </recommendedName>
</protein>
<dbReference type="EMBL" id="QSGO01000003">
    <property type="protein sequence ID" value="RHB36965.1"/>
    <property type="molecule type" value="Genomic_DNA"/>
</dbReference>
<dbReference type="PANTHER" id="PTHR31736">
    <property type="match status" value="1"/>
</dbReference>
<keyword evidence="4" id="KW-0325">Glycoprotein</keyword>
<keyword evidence="10" id="KW-0732">Signal</keyword>
<organism evidence="11 12">
    <name type="scientific">Bacteroides nordii</name>
    <dbReference type="NCBI Taxonomy" id="291645"/>
    <lineage>
        <taxon>Bacteria</taxon>
        <taxon>Pseudomonadati</taxon>
        <taxon>Bacteroidota</taxon>
        <taxon>Bacteroidia</taxon>
        <taxon>Bacteroidales</taxon>
        <taxon>Bacteroidaceae</taxon>
        <taxon>Bacteroides</taxon>
    </lineage>
</organism>
<keyword evidence="3 9" id="KW-0378">Hydrolase</keyword>
<evidence type="ECO:0000313" key="12">
    <source>
        <dbReference type="Proteomes" id="UP000284379"/>
    </source>
</evidence>
<name>A0A413VTM3_9BACE</name>
<keyword evidence="6 9" id="KW-0326">Glycosidase</keyword>
<evidence type="ECO:0000256" key="2">
    <source>
        <dbReference type="ARBA" id="ARBA00022737"/>
    </source>
</evidence>
<dbReference type="InterPro" id="IPR012334">
    <property type="entry name" value="Pectin_lyas_fold"/>
</dbReference>
<feature type="chain" id="PRO_5019298554" description="Glycoside hydrolase" evidence="10">
    <location>
        <begin position="26"/>
        <end position="448"/>
    </location>
</feature>
<dbReference type="AlphaFoldDB" id="A0A413VTM3"/>
<evidence type="ECO:0000256" key="8">
    <source>
        <dbReference type="ARBA" id="ARBA00037278"/>
    </source>
</evidence>